<protein>
    <submittedName>
        <fullName evidence="1">Uncharacterized protein</fullName>
    </submittedName>
</protein>
<dbReference type="EMBL" id="KZ679262">
    <property type="protein sequence ID" value="PTB41064.1"/>
    <property type="molecule type" value="Genomic_DNA"/>
</dbReference>
<proteinExistence type="predicted"/>
<sequence length="67" mass="7204">MVGEDKDALLTLAAVSNWGASHAMPASVHARTRQQKLMLMLAGSSNVVSRVEMQRLAVPDVGKRGQM</sequence>
<keyword evidence="2" id="KW-1185">Reference proteome</keyword>
<dbReference type="AlphaFoldDB" id="A0A2T3Z8C4"/>
<dbReference type="Proteomes" id="UP000240493">
    <property type="component" value="Unassembled WGS sequence"/>
</dbReference>
<name>A0A2T3Z8C4_TRIA4</name>
<accession>A0A2T3Z8C4</accession>
<reference evidence="1 2" key="1">
    <citation type="submission" date="2016-07" db="EMBL/GenBank/DDBJ databases">
        <title>Multiple horizontal gene transfer events from other fungi enriched the ability of initially mycotrophic Trichoderma (Ascomycota) to feed on dead plant biomass.</title>
        <authorList>
            <consortium name="DOE Joint Genome Institute"/>
            <person name="Aerts A."/>
            <person name="Atanasova L."/>
            <person name="Chenthamara K."/>
            <person name="Zhang J."/>
            <person name="Grujic M."/>
            <person name="Henrissat B."/>
            <person name="Kuo A."/>
            <person name="Salamov A."/>
            <person name="Lipzen A."/>
            <person name="Labutti K."/>
            <person name="Barry K."/>
            <person name="Miao Y."/>
            <person name="Rahimi M.J."/>
            <person name="Shen Q."/>
            <person name="Grigoriev I.V."/>
            <person name="Kubicek C.P."/>
            <person name="Druzhinina I.S."/>
        </authorList>
    </citation>
    <scope>NUCLEOTIDE SEQUENCE [LARGE SCALE GENOMIC DNA]</scope>
    <source>
        <strain evidence="1 2">CBS 433.97</strain>
    </source>
</reference>
<evidence type="ECO:0000313" key="2">
    <source>
        <dbReference type="Proteomes" id="UP000240493"/>
    </source>
</evidence>
<evidence type="ECO:0000313" key="1">
    <source>
        <dbReference type="EMBL" id="PTB41064.1"/>
    </source>
</evidence>
<gene>
    <name evidence="1" type="ORF">M441DRAFT_417094</name>
</gene>
<organism evidence="1 2">
    <name type="scientific">Trichoderma asperellum (strain ATCC 204424 / CBS 433.97 / NBRC 101777)</name>
    <dbReference type="NCBI Taxonomy" id="1042311"/>
    <lineage>
        <taxon>Eukaryota</taxon>
        <taxon>Fungi</taxon>
        <taxon>Dikarya</taxon>
        <taxon>Ascomycota</taxon>
        <taxon>Pezizomycotina</taxon>
        <taxon>Sordariomycetes</taxon>
        <taxon>Hypocreomycetidae</taxon>
        <taxon>Hypocreales</taxon>
        <taxon>Hypocreaceae</taxon>
        <taxon>Trichoderma</taxon>
    </lineage>
</organism>